<evidence type="ECO:0008006" key="9">
    <source>
        <dbReference type="Google" id="ProtNLM"/>
    </source>
</evidence>
<dbReference type="InterPro" id="IPR013552">
    <property type="entry name" value="Thioester_dom"/>
</dbReference>
<dbReference type="PANTHER" id="PTHR36108">
    <property type="entry name" value="COLOSSIN-B-RELATED"/>
    <property type="match status" value="1"/>
</dbReference>
<feature type="domain" description="SpaA-like prealbumin fold" evidence="6">
    <location>
        <begin position="346"/>
        <end position="430"/>
    </location>
</feature>
<evidence type="ECO:0000313" key="8">
    <source>
        <dbReference type="Proteomes" id="UP000679848"/>
    </source>
</evidence>
<dbReference type="Pfam" id="PF17802">
    <property type="entry name" value="SpaA"/>
    <property type="match status" value="12"/>
</dbReference>
<accession>A0A810QC18</accession>
<comment type="similarity">
    <text evidence="1">Belongs to the serine-aspartate repeat-containing protein (SDr) family.</text>
</comment>
<dbReference type="InterPro" id="IPR041033">
    <property type="entry name" value="SpaA_PFL_dom_1"/>
</dbReference>
<evidence type="ECO:0000256" key="4">
    <source>
        <dbReference type="SAM" id="SignalP"/>
    </source>
</evidence>
<feature type="domain" description="SpaA-like prealbumin fold" evidence="6">
    <location>
        <begin position="703"/>
        <end position="789"/>
    </location>
</feature>
<feature type="domain" description="Thioester" evidence="5">
    <location>
        <begin position="75"/>
        <end position="179"/>
    </location>
</feature>
<dbReference type="Gene3D" id="2.60.40.10">
    <property type="entry name" value="Immunoglobulins"/>
    <property type="match status" value="12"/>
</dbReference>
<dbReference type="EMBL" id="AP023420">
    <property type="protein sequence ID" value="BCK83286.1"/>
    <property type="molecule type" value="Genomic_DNA"/>
</dbReference>
<gene>
    <name evidence="7" type="ORF">MM59RIKEN_06050</name>
</gene>
<reference evidence="7" key="1">
    <citation type="submission" date="2020-09" db="EMBL/GenBank/DDBJ databases">
        <title>New species isolated from human feces.</title>
        <authorList>
            <person name="Kitahara M."/>
            <person name="Shigeno Y."/>
            <person name="Shime M."/>
            <person name="Matsumoto Y."/>
            <person name="Nakamura S."/>
            <person name="Motooka D."/>
            <person name="Fukuoka S."/>
            <person name="Nishikawa H."/>
            <person name="Benno Y."/>
        </authorList>
    </citation>
    <scope>NUCLEOTIDE SEQUENCE</scope>
    <source>
        <strain evidence="7">MM59</strain>
    </source>
</reference>
<feature type="domain" description="SpaA-like prealbumin fold" evidence="6">
    <location>
        <begin position="1365"/>
        <end position="1455"/>
    </location>
</feature>
<keyword evidence="3 4" id="KW-0732">Signal</keyword>
<feature type="domain" description="SpaA-like prealbumin fold" evidence="6">
    <location>
        <begin position="434"/>
        <end position="519"/>
    </location>
</feature>
<organism evidence="7 8">
    <name type="scientific">Pusillibacter faecalis</name>
    <dbReference type="NCBI Taxonomy" id="2714358"/>
    <lineage>
        <taxon>Bacteria</taxon>
        <taxon>Bacillati</taxon>
        <taxon>Bacillota</taxon>
        <taxon>Clostridia</taxon>
        <taxon>Eubacteriales</taxon>
        <taxon>Oscillospiraceae</taxon>
        <taxon>Pusillibacter</taxon>
    </lineage>
</organism>
<dbReference type="KEGG" id="pfaa:MM59RIKEN_06050"/>
<feature type="signal peptide" evidence="4">
    <location>
        <begin position="1"/>
        <end position="25"/>
    </location>
</feature>
<feature type="domain" description="SpaA-like prealbumin fold" evidence="6">
    <location>
        <begin position="1174"/>
        <end position="1271"/>
    </location>
</feature>
<evidence type="ECO:0000256" key="2">
    <source>
        <dbReference type="ARBA" id="ARBA00022525"/>
    </source>
</evidence>
<keyword evidence="8" id="KW-1185">Reference proteome</keyword>
<dbReference type="Proteomes" id="UP000679848">
    <property type="component" value="Chromosome"/>
</dbReference>
<dbReference type="InterPro" id="IPR013783">
    <property type="entry name" value="Ig-like_fold"/>
</dbReference>
<evidence type="ECO:0000256" key="1">
    <source>
        <dbReference type="ARBA" id="ARBA00007257"/>
    </source>
</evidence>
<name>A0A810QC18_9FIRM</name>
<sequence>MKKRFLSILLAMVMAFSILPTASLAAGSVEEALGEIDIYNGGQELSYLMINGRVRTLIYTYYNYVNAKGEIKEIPAYCVNPNTTGVPQTVDVGESIEYLAEEKTSDPKVLGIVANGYPTRSLEELGLENKYQGYYATKMALWCYLLSNWDINNLKVNSALSGVELQRAQKMLAAAKDIYARGTAWNEVLSPEVTCTPDRDTAYEVTIDGKQYKQQVFTFWSKTWVCDYAVEVSFTDPGSVPRGTRIVDMNNRDITTITTEGTGDGYAGKFKVLYPLESVEGETGSVQLSFRTDVYKYAVFYAICQEKDEYGELQNYVVDTDPTTEMDLSTFSNYADQPVEEYDTGLRIIKYETGTEIPISGARFEVVGPDGDSVGTFVTNGDGRIEIPLSKSGNYTVIEREAPQHYMISEEPAQNVTVVYDEVAEVTFFNDPYGTLRIEKKSNTGMNLPGAVITVEHIESGQTFTATTSSAGVAIFDEIPLGAYRIQEKTAPVGWQLDDTVYTATVVAGETTTIPIINEELPGLRIIKYDRKNMVAMPNVTFAVYRDGEFLGNFKTDQFGEILIADAEPGTYRAFEVDTGDEGHILDTTPQEVELHAGDGIKELLFFNDVKPGLRLVKVDSDDPSKVIPNAVFEIKSVEGTYGPQEFRTDENGEIDLSMLPPGSYVVTEKSCDGYVIDEAQRIIELKPNEDAQFVFTNHIKPSLQLIKLSSDGSRLAGVTFRIAKIEDGSHYLDRTTSSTGEILVSDLEPGVYSVRELSSVQDHIPDDTEHHVELFPGQTSTITLTNDKRPNLYIHKTDADTGEPIEHTVYLVKGADGHSIAEVETDENGVAVVENLLPGVVEVIEKSVPEPYLLAEDSQMVTLFPNRDRDVYFQNYKRPTIEIIKENSITHDRIENVPFQVWYASNNTATGEYNDLGVFYTDEEGRIVLSDPDLSLRDGWFRVKELEPAPGFALADPDTQEAFIAAGEGHTFRFSNRPLSAISVWKYDSETGAAIEGAVFQVRYLSGNTSGTGGTVIGTYRTSVNGSFTVTGCKAGTYIIEELSSDGSHVIDTPPQTVYLSGEDQEVVQVYFGNSPKGSLLIKKVSSADNSPISDVQFFVTESDGTVVGDSNGYFTTDSAGTILIEGIDPGTTLVVKETRAKDGFLLDDTPQTAQIKAGQTVTLEFRNQPTGQLIIHKLSGDDRKTPLEGVQFKITYSDGSYVDADSGQLSSNGLYWSNSAGQIILSGLTGTVVVTEVESIPGYTIDPNTQSQTVVINPNDTQELYFYNNPIGGIEIIKVNASKTSERIPDTTFEIRRMDDALVDTITTDRNGRAYLSLEDGSYYALEVEANPDFVLDDTPHYFEVKNGEVTTLRIKNEANSGILIHKVDTSGEGIYGVKFLLYDEDRNPIGEFTSDDEGWVYITADDLPDGANTSGRFYLRELEAAEGYILDEEYKTVYVRPGRTAEIEWVNTAITGQIQIWKKSADDNPINGFPAGTPLEGAVFGIYNKANALVDTVESDSRGLAVSKPLPLGRYTVKEISSPQFYSVSDEEVTVYLEHEGQIVQVEYLNESVYTNVSISKSGYTQVVPGQEIRYTFKDIGNNSTVPLDSFYWRDTLPTDAVRLDKIITGTYSARLNYKVVFQTNLNDTQRVLADNLNTQKNYTLDASPAALGLASNEYVTQVTFLFGRVPGGFKQVETPYIYCDVLSNLSHEYRFANKCDVGGMWQNQWVQATDRWVTIIYRGGPVPTLPRTGY</sequence>
<protein>
    <recommendedName>
        <fullName evidence="9">Collagen-binding protein</fullName>
    </recommendedName>
</protein>
<keyword evidence="2" id="KW-0964">Secreted</keyword>
<evidence type="ECO:0000259" key="5">
    <source>
        <dbReference type="Pfam" id="PF08341"/>
    </source>
</evidence>
<proteinExistence type="inferred from homology"/>
<evidence type="ECO:0000259" key="6">
    <source>
        <dbReference type="Pfam" id="PF17802"/>
    </source>
</evidence>
<dbReference type="SUPFAM" id="SSF49478">
    <property type="entry name" value="Cna protein B-type domain"/>
    <property type="match status" value="5"/>
</dbReference>
<feature type="domain" description="SpaA-like prealbumin fold" evidence="6">
    <location>
        <begin position="983"/>
        <end position="1073"/>
    </location>
</feature>
<feature type="domain" description="SpaA-like prealbumin fold" evidence="6">
    <location>
        <begin position="614"/>
        <end position="698"/>
    </location>
</feature>
<feature type="domain" description="SpaA-like prealbumin fold" evidence="6">
    <location>
        <begin position="793"/>
        <end position="876"/>
    </location>
</feature>
<feature type="domain" description="SpaA-like prealbumin fold" evidence="6">
    <location>
        <begin position="1079"/>
        <end position="1170"/>
    </location>
</feature>
<feature type="domain" description="SpaA-like prealbumin fold" evidence="6">
    <location>
        <begin position="524"/>
        <end position="599"/>
    </location>
</feature>
<dbReference type="PANTHER" id="PTHR36108:SF13">
    <property type="entry name" value="COLOSSIN-B-RELATED"/>
    <property type="match status" value="1"/>
</dbReference>
<evidence type="ECO:0000256" key="3">
    <source>
        <dbReference type="ARBA" id="ARBA00022729"/>
    </source>
</evidence>
<dbReference type="Pfam" id="PF08341">
    <property type="entry name" value="TED"/>
    <property type="match status" value="1"/>
</dbReference>
<feature type="domain" description="SpaA-like prealbumin fold" evidence="6">
    <location>
        <begin position="1479"/>
        <end position="1553"/>
    </location>
</feature>
<feature type="chain" id="PRO_5032755671" description="Collagen-binding protein" evidence="4">
    <location>
        <begin position="26"/>
        <end position="1738"/>
    </location>
</feature>
<evidence type="ECO:0000313" key="7">
    <source>
        <dbReference type="EMBL" id="BCK83286.1"/>
    </source>
</evidence>
<feature type="domain" description="SpaA-like prealbumin fold" evidence="6">
    <location>
        <begin position="1275"/>
        <end position="1360"/>
    </location>
</feature>
<dbReference type="RefSeq" id="WP_213542622.1">
    <property type="nucleotide sequence ID" value="NZ_AP023420.1"/>
</dbReference>